<evidence type="ECO:0000256" key="4">
    <source>
        <dbReference type="ARBA" id="ARBA00022777"/>
    </source>
</evidence>
<keyword evidence="4 7" id="KW-0418">Kinase</keyword>
<evidence type="ECO:0000256" key="5">
    <source>
        <dbReference type="ARBA" id="ARBA00023012"/>
    </source>
</evidence>
<sequence>MEVSAPVVGTAQDEAEVQAALRRLAMMIAKHQPSAAVLHAVTEEAARQFEPATAGVIRYERDGRTTLVAESTEGPPAAGWGGRLPAVGLTAAVLHTRRFVSASVGSRFTAAMPVYVDDLMWGLVAVGSGRMLPTDVERRLTELAELVAATVADERRWAELAASRTRLVAASDKIRQRIERDLHEGAQQFVITLVLRLRGVAEIPSLLPEIRAEVEDIAAELLAVFYGVRELARAVHPAILSVGGLYPALRALARRSTVPAVVDVRVHRRLPEPIEVAAYHVAAEALANAAEHGRASGVELNAKDSGDALLVEVRDDGVGGADPTLGSGLIGLRDRTEALGGAFIVVSPPGAGTVVSCRLPVAPVTPGA</sequence>
<dbReference type="Proteomes" id="UP000319818">
    <property type="component" value="Unassembled WGS sequence"/>
</dbReference>
<dbReference type="Gene3D" id="3.30.450.40">
    <property type="match status" value="1"/>
</dbReference>
<dbReference type="OrthoDB" id="5241729at2"/>
<dbReference type="Gene3D" id="3.30.565.10">
    <property type="entry name" value="Histidine kinase-like ATPase, C-terminal domain"/>
    <property type="match status" value="1"/>
</dbReference>
<name>A0A543FNK7_9PSEU</name>
<gene>
    <name evidence="7" type="ORF">FB388_6788</name>
</gene>
<proteinExistence type="predicted"/>
<evidence type="ECO:0000313" key="7">
    <source>
        <dbReference type="EMBL" id="TQM35356.1"/>
    </source>
</evidence>
<dbReference type="PANTHER" id="PTHR24421:SF10">
    <property type="entry name" value="NITRATE_NITRITE SENSOR PROTEIN NARQ"/>
    <property type="match status" value="1"/>
</dbReference>
<dbReference type="Pfam" id="PF02518">
    <property type="entry name" value="HATPase_c"/>
    <property type="match status" value="1"/>
</dbReference>
<reference evidence="7 8" key="1">
    <citation type="submission" date="2019-06" db="EMBL/GenBank/DDBJ databases">
        <title>Sequencing the genomes of 1000 actinobacteria strains.</title>
        <authorList>
            <person name="Klenk H.-P."/>
        </authorList>
    </citation>
    <scope>NUCLEOTIDE SEQUENCE [LARGE SCALE GENOMIC DNA]</scope>
    <source>
        <strain evidence="7 8">DSM 45511</strain>
    </source>
</reference>
<dbReference type="InterPro" id="IPR003594">
    <property type="entry name" value="HATPase_dom"/>
</dbReference>
<dbReference type="RefSeq" id="WP_142106710.1">
    <property type="nucleotide sequence ID" value="NZ_VFPH01000003.1"/>
</dbReference>
<dbReference type="SUPFAM" id="SSF55781">
    <property type="entry name" value="GAF domain-like"/>
    <property type="match status" value="1"/>
</dbReference>
<keyword evidence="3" id="KW-0808">Transferase</keyword>
<dbReference type="EC" id="2.7.13.3" evidence="2"/>
<organism evidence="7 8">
    <name type="scientific">Pseudonocardia cypriaca</name>
    <dbReference type="NCBI Taxonomy" id="882449"/>
    <lineage>
        <taxon>Bacteria</taxon>
        <taxon>Bacillati</taxon>
        <taxon>Actinomycetota</taxon>
        <taxon>Actinomycetes</taxon>
        <taxon>Pseudonocardiales</taxon>
        <taxon>Pseudonocardiaceae</taxon>
        <taxon>Pseudonocardia</taxon>
    </lineage>
</organism>
<protein>
    <recommendedName>
        <fullName evidence="2">histidine kinase</fullName>
        <ecNumber evidence="2">2.7.13.3</ecNumber>
    </recommendedName>
</protein>
<dbReference type="GO" id="GO:0000160">
    <property type="term" value="P:phosphorelay signal transduction system"/>
    <property type="evidence" value="ECO:0007669"/>
    <property type="project" value="UniProtKB-KW"/>
</dbReference>
<comment type="caution">
    <text evidence="7">The sequence shown here is derived from an EMBL/GenBank/DDBJ whole genome shotgun (WGS) entry which is preliminary data.</text>
</comment>
<keyword evidence="5" id="KW-0902">Two-component regulatory system</keyword>
<accession>A0A543FNK7</accession>
<dbReference type="PANTHER" id="PTHR24421">
    <property type="entry name" value="NITRATE/NITRITE SENSOR PROTEIN NARX-RELATED"/>
    <property type="match status" value="1"/>
</dbReference>
<evidence type="ECO:0000256" key="3">
    <source>
        <dbReference type="ARBA" id="ARBA00022679"/>
    </source>
</evidence>
<dbReference type="EMBL" id="VFPH01000003">
    <property type="protein sequence ID" value="TQM35356.1"/>
    <property type="molecule type" value="Genomic_DNA"/>
</dbReference>
<evidence type="ECO:0000259" key="6">
    <source>
        <dbReference type="SMART" id="SM00387"/>
    </source>
</evidence>
<dbReference type="InterPro" id="IPR050482">
    <property type="entry name" value="Sensor_HK_TwoCompSys"/>
</dbReference>
<evidence type="ECO:0000313" key="8">
    <source>
        <dbReference type="Proteomes" id="UP000319818"/>
    </source>
</evidence>
<dbReference type="SUPFAM" id="SSF55874">
    <property type="entry name" value="ATPase domain of HSP90 chaperone/DNA topoisomerase II/histidine kinase"/>
    <property type="match status" value="1"/>
</dbReference>
<dbReference type="AlphaFoldDB" id="A0A543FNK7"/>
<comment type="catalytic activity">
    <reaction evidence="1">
        <text>ATP + protein L-histidine = ADP + protein N-phospho-L-histidine.</text>
        <dbReference type="EC" id="2.7.13.3"/>
    </reaction>
</comment>
<evidence type="ECO:0000256" key="1">
    <source>
        <dbReference type="ARBA" id="ARBA00000085"/>
    </source>
</evidence>
<dbReference type="InterPro" id="IPR036890">
    <property type="entry name" value="HATPase_C_sf"/>
</dbReference>
<keyword evidence="8" id="KW-1185">Reference proteome</keyword>
<evidence type="ECO:0000256" key="2">
    <source>
        <dbReference type="ARBA" id="ARBA00012438"/>
    </source>
</evidence>
<dbReference type="InterPro" id="IPR029016">
    <property type="entry name" value="GAF-like_dom_sf"/>
</dbReference>
<dbReference type="SMART" id="SM00387">
    <property type="entry name" value="HATPase_c"/>
    <property type="match status" value="1"/>
</dbReference>
<dbReference type="GO" id="GO:0004673">
    <property type="term" value="F:protein histidine kinase activity"/>
    <property type="evidence" value="ECO:0007669"/>
    <property type="project" value="UniProtKB-EC"/>
</dbReference>
<feature type="domain" description="Histidine kinase/HSP90-like ATPase" evidence="6">
    <location>
        <begin position="273"/>
        <end position="363"/>
    </location>
</feature>